<evidence type="ECO:0000313" key="10">
    <source>
        <dbReference type="EMBL" id="QEV46926.1"/>
    </source>
</evidence>
<keyword evidence="5 6" id="KW-0560">Oxidoreductase</keyword>
<evidence type="ECO:0000256" key="6">
    <source>
        <dbReference type="RuleBase" id="RU362125"/>
    </source>
</evidence>
<dbReference type="InterPro" id="IPR009075">
    <property type="entry name" value="AcylCo_DH/oxidase_C"/>
</dbReference>
<feature type="domain" description="Acyl-CoA oxidase/dehydrogenase middle" evidence="8">
    <location>
        <begin position="127"/>
        <end position="223"/>
    </location>
</feature>
<dbReference type="GeneID" id="95612654"/>
<dbReference type="FunFam" id="2.40.110.10:FF:000011">
    <property type="entry name" value="Acyl-CoA dehydrogenase FadE34"/>
    <property type="match status" value="1"/>
</dbReference>
<dbReference type="SUPFAM" id="SSF47203">
    <property type="entry name" value="Acyl-CoA dehydrogenase C-terminal domain-like"/>
    <property type="match status" value="1"/>
</dbReference>
<sequence>MDLTYTDEERDFRARLREWLGKTLPELPARPSPDDWPGRRAYDAGWQRRLYDAGYAGLHWPVDAGGRGATPTQHLIFLEESERAGAPYVGANFVGLLHAGPTIAAEGTAEQRARWLPPVLRGDEVWCQGFSEPGAGSDLAALRTRAVRDGDDYVITGSKIWTSHAEVADWCELLVRTRPVSEAFPKHRGISWLAMPMDAPGVTVRPLRTLAGSTEFAEVFLDEVRVPVANRVGAEDDGWRVTMVTLSFERGTAFVGEVVACRRTLGELAAAARANGRWDDPVLRRRLGRLYGEFGALWRLTQWNVSESEASGGVPGVGGSVFKLAYSHARQELYDAAAEVLGAQSLALEGEWTLDRLSSLSYTIAAGTSQIQRNIVAERILGLPKGR</sequence>
<dbReference type="Pfam" id="PF00441">
    <property type="entry name" value="Acyl-CoA_dh_1"/>
    <property type="match status" value="1"/>
</dbReference>
<comment type="similarity">
    <text evidence="2 6">Belongs to the acyl-CoA dehydrogenase family.</text>
</comment>
<dbReference type="InterPro" id="IPR037069">
    <property type="entry name" value="AcylCoA_DH/ox_N_sf"/>
</dbReference>
<evidence type="ECO:0000256" key="5">
    <source>
        <dbReference type="ARBA" id="ARBA00023002"/>
    </source>
</evidence>
<dbReference type="SUPFAM" id="SSF56645">
    <property type="entry name" value="Acyl-CoA dehydrogenase NM domain-like"/>
    <property type="match status" value="1"/>
</dbReference>
<dbReference type="EMBL" id="CP023692">
    <property type="protein sequence ID" value="QEV46926.1"/>
    <property type="molecule type" value="Genomic_DNA"/>
</dbReference>
<evidence type="ECO:0000256" key="4">
    <source>
        <dbReference type="ARBA" id="ARBA00022827"/>
    </source>
</evidence>
<name>A0A5J6JGH4_STRVI</name>
<feature type="domain" description="Acyl-CoA dehydrogenase/oxidase C-terminal" evidence="7">
    <location>
        <begin position="236"/>
        <end position="381"/>
    </location>
</feature>
<evidence type="ECO:0000256" key="3">
    <source>
        <dbReference type="ARBA" id="ARBA00022630"/>
    </source>
</evidence>
<dbReference type="PANTHER" id="PTHR43292">
    <property type="entry name" value="ACYL-COA DEHYDROGENASE"/>
    <property type="match status" value="1"/>
</dbReference>
<dbReference type="Gene3D" id="1.10.540.10">
    <property type="entry name" value="Acyl-CoA dehydrogenase/oxidase, N-terminal domain"/>
    <property type="match status" value="1"/>
</dbReference>
<dbReference type="GO" id="GO:0005886">
    <property type="term" value="C:plasma membrane"/>
    <property type="evidence" value="ECO:0007669"/>
    <property type="project" value="TreeGrafter"/>
</dbReference>
<dbReference type="InterPro" id="IPR006091">
    <property type="entry name" value="Acyl-CoA_Oxase/DH_mid-dom"/>
</dbReference>
<dbReference type="Proteomes" id="UP000325563">
    <property type="component" value="Chromosome"/>
</dbReference>
<protein>
    <submittedName>
        <fullName evidence="10">Acyl-CoA dehydrogenase</fullName>
    </submittedName>
</protein>
<evidence type="ECO:0000259" key="8">
    <source>
        <dbReference type="Pfam" id="PF02770"/>
    </source>
</evidence>
<dbReference type="AlphaFoldDB" id="A0A5J6JGH4"/>
<dbReference type="InterPro" id="IPR052161">
    <property type="entry name" value="Mycobact_Acyl-CoA_DH"/>
</dbReference>
<dbReference type="PANTHER" id="PTHR43292:SF3">
    <property type="entry name" value="ACYL-COA DEHYDROGENASE FADE29"/>
    <property type="match status" value="1"/>
</dbReference>
<evidence type="ECO:0000256" key="1">
    <source>
        <dbReference type="ARBA" id="ARBA00001974"/>
    </source>
</evidence>
<dbReference type="RefSeq" id="WP_150528674.1">
    <property type="nucleotide sequence ID" value="NZ_BNBW01000013.1"/>
</dbReference>
<reference evidence="10 11" key="1">
    <citation type="submission" date="2017-09" db="EMBL/GenBank/DDBJ databases">
        <authorList>
            <person name="Lee N."/>
            <person name="Cho B.-K."/>
        </authorList>
    </citation>
    <scope>NUCLEOTIDE SEQUENCE [LARGE SCALE GENOMIC DNA]</scope>
    <source>
        <strain evidence="10 11">ATCC 27476</strain>
    </source>
</reference>
<dbReference type="Pfam" id="PF02771">
    <property type="entry name" value="Acyl-CoA_dh_N"/>
    <property type="match status" value="1"/>
</dbReference>
<evidence type="ECO:0000259" key="7">
    <source>
        <dbReference type="Pfam" id="PF00441"/>
    </source>
</evidence>
<dbReference type="InterPro" id="IPR009100">
    <property type="entry name" value="AcylCoA_DH/oxidase_NM_dom_sf"/>
</dbReference>
<keyword evidence="4 6" id="KW-0274">FAD</keyword>
<evidence type="ECO:0000259" key="9">
    <source>
        <dbReference type="Pfam" id="PF02771"/>
    </source>
</evidence>
<proteinExistence type="inferred from homology"/>
<dbReference type="KEGG" id="svn:CP980_19120"/>
<dbReference type="Pfam" id="PF02770">
    <property type="entry name" value="Acyl-CoA_dh_M"/>
    <property type="match status" value="1"/>
</dbReference>
<dbReference type="GO" id="GO:0050660">
    <property type="term" value="F:flavin adenine dinucleotide binding"/>
    <property type="evidence" value="ECO:0007669"/>
    <property type="project" value="InterPro"/>
</dbReference>
<dbReference type="InterPro" id="IPR036250">
    <property type="entry name" value="AcylCo_DH-like_C"/>
</dbReference>
<accession>A0A5J6JGH4</accession>
<keyword evidence="3 6" id="KW-0285">Flavoprotein</keyword>
<keyword evidence="11" id="KW-1185">Reference proteome</keyword>
<dbReference type="Gene3D" id="2.40.110.10">
    <property type="entry name" value="Butyryl-CoA Dehydrogenase, subunit A, domain 2"/>
    <property type="match status" value="1"/>
</dbReference>
<dbReference type="InterPro" id="IPR013786">
    <property type="entry name" value="AcylCoA_DH/ox_N"/>
</dbReference>
<dbReference type="GO" id="GO:0016627">
    <property type="term" value="F:oxidoreductase activity, acting on the CH-CH group of donors"/>
    <property type="evidence" value="ECO:0007669"/>
    <property type="project" value="InterPro"/>
</dbReference>
<organism evidence="10 11">
    <name type="scientific">Streptomyces vinaceus</name>
    <dbReference type="NCBI Taxonomy" id="1960"/>
    <lineage>
        <taxon>Bacteria</taxon>
        <taxon>Bacillati</taxon>
        <taxon>Actinomycetota</taxon>
        <taxon>Actinomycetes</taxon>
        <taxon>Kitasatosporales</taxon>
        <taxon>Streptomycetaceae</taxon>
        <taxon>Streptomyces</taxon>
    </lineage>
</organism>
<comment type="cofactor">
    <cofactor evidence="1 6">
        <name>FAD</name>
        <dbReference type="ChEBI" id="CHEBI:57692"/>
    </cofactor>
</comment>
<dbReference type="InterPro" id="IPR046373">
    <property type="entry name" value="Acyl-CoA_Oxase/DH_mid-dom_sf"/>
</dbReference>
<gene>
    <name evidence="10" type="ORF">CP980_19120</name>
</gene>
<dbReference type="Gene3D" id="1.20.140.10">
    <property type="entry name" value="Butyryl-CoA Dehydrogenase, subunit A, domain 3"/>
    <property type="match status" value="1"/>
</dbReference>
<evidence type="ECO:0000256" key="2">
    <source>
        <dbReference type="ARBA" id="ARBA00009347"/>
    </source>
</evidence>
<feature type="domain" description="Acyl-CoA dehydrogenase/oxidase N-terminal" evidence="9">
    <location>
        <begin position="6"/>
        <end position="123"/>
    </location>
</feature>
<evidence type="ECO:0000313" key="11">
    <source>
        <dbReference type="Proteomes" id="UP000325563"/>
    </source>
</evidence>